<feature type="transmembrane region" description="Helical" evidence="11">
    <location>
        <begin position="356"/>
        <end position="380"/>
    </location>
</feature>
<evidence type="ECO:0000256" key="10">
    <source>
        <dbReference type="ARBA" id="ARBA00025753"/>
    </source>
</evidence>
<feature type="transmembrane region" description="Helical" evidence="11">
    <location>
        <begin position="207"/>
        <end position="229"/>
    </location>
</feature>
<gene>
    <name evidence="13" type="ORF">Apau_0114</name>
</gene>
<dbReference type="Proteomes" id="UP000005096">
    <property type="component" value="Chromosome"/>
</dbReference>
<dbReference type="eggNOG" id="COG1055">
    <property type="taxonomic scope" value="Bacteria"/>
</dbReference>
<dbReference type="PaxDb" id="584708-Apau_0114"/>
<evidence type="ECO:0000256" key="1">
    <source>
        <dbReference type="ARBA" id="ARBA00004141"/>
    </source>
</evidence>
<feature type="transmembrane region" description="Helical" evidence="11">
    <location>
        <begin position="317"/>
        <end position="336"/>
    </location>
</feature>
<dbReference type="InterPro" id="IPR004680">
    <property type="entry name" value="Cit_transptr-like_dom"/>
</dbReference>
<feature type="transmembrane region" description="Helical" evidence="11">
    <location>
        <begin position="168"/>
        <end position="187"/>
    </location>
</feature>
<protein>
    <submittedName>
        <fullName evidence="13">Sodium/proton antiporter, NhaD family</fullName>
    </submittedName>
</protein>
<feature type="transmembrane region" description="Helical" evidence="11">
    <location>
        <begin position="27"/>
        <end position="49"/>
    </location>
</feature>
<feature type="transmembrane region" description="Helical" evidence="11">
    <location>
        <begin position="392"/>
        <end position="414"/>
    </location>
</feature>
<dbReference type="RefSeq" id="WP_006299691.1">
    <property type="nucleotide sequence ID" value="NZ_CM001022.1"/>
</dbReference>
<dbReference type="PANTHER" id="PTHR43269">
    <property type="entry name" value="SODIUM/PROTON ANTIPORTER 1-RELATED"/>
    <property type="match status" value="1"/>
</dbReference>
<feature type="domain" description="Citrate transporter-like" evidence="12">
    <location>
        <begin position="17"/>
        <end position="392"/>
    </location>
</feature>
<dbReference type="NCBIfam" id="NF038006">
    <property type="entry name" value="NhaD_1"/>
    <property type="match status" value="1"/>
</dbReference>
<evidence type="ECO:0000256" key="9">
    <source>
        <dbReference type="ARBA" id="ARBA00023201"/>
    </source>
</evidence>
<dbReference type="GO" id="GO:0006814">
    <property type="term" value="P:sodium ion transport"/>
    <property type="evidence" value="ECO:0007669"/>
    <property type="project" value="UniProtKB-KW"/>
</dbReference>
<keyword evidence="7" id="KW-0406">Ion transport</keyword>
<keyword evidence="6" id="KW-0915">Sodium</keyword>
<evidence type="ECO:0000256" key="7">
    <source>
        <dbReference type="ARBA" id="ARBA00023065"/>
    </source>
</evidence>
<evidence type="ECO:0000256" key="5">
    <source>
        <dbReference type="ARBA" id="ARBA00022989"/>
    </source>
</evidence>
<feature type="transmembrane region" description="Helical" evidence="11">
    <location>
        <begin position="274"/>
        <end position="296"/>
    </location>
</feature>
<dbReference type="GO" id="GO:0015297">
    <property type="term" value="F:antiporter activity"/>
    <property type="evidence" value="ECO:0007669"/>
    <property type="project" value="UniProtKB-KW"/>
</dbReference>
<dbReference type="InterPro" id="IPR045016">
    <property type="entry name" value="NhaD-like"/>
</dbReference>
<dbReference type="PANTHER" id="PTHR43269:SF2">
    <property type="entry name" value="SODIUM_PROTON ANTIPORTER 1-RELATED"/>
    <property type="match status" value="1"/>
</dbReference>
<evidence type="ECO:0000259" key="12">
    <source>
        <dbReference type="Pfam" id="PF03600"/>
    </source>
</evidence>
<feature type="transmembrane region" description="Helical" evidence="11">
    <location>
        <begin position="88"/>
        <end position="108"/>
    </location>
</feature>
<dbReference type="HOGENOM" id="CLU_029697_1_0_0"/>
<reference evidence="13 14" key="1">
    <citation type="journal article" date="2010" name="Stand. Genomic Sci.">
        <title>Non-contiguous finished genome sequence of Aminomonas paucivorans type strain (GLU-3).</title>
        <authorList>
            <person name="Pitluck S."/>
            <person name="Yasawong M."/>
            <person name="Held B."/>
            <person name="Lapidus A."/>
            <person name="Nolan M."/>
            <person name="Copeland A."/>
            <person name="Lucas S."/>
            <person name="Del Rio T.G."/>
            <person name="Tice H."/>
            <person name="Cheng J.F."/>
            <person name="Chertkov O."/>
            <person name="Goodwin L."/>
            <person name="Tapia R."/>
            <person name="Han C."/>
            <person name="Liolios K."/>
            <person name="Ivanova N."/>
            <person name="Mavromatis K."/>
            <person name="Ovchinnikova G."/>
            <person name="Pati A."/>
            <person name="Chen A."/>
            <person name="Palaniappan K."/>
            <person name="Land M."/>
            <person name="Hauser L."/>
            <person name="Chang Y.J."/>
            <person name="Jeffries C.D."/>
            <person name="Pukall R."/>
            <person name="Spring S."/>
            <person name="Rohde M."/>
            <person name="Sikorski J."/>
            <person name="Goker M."/>
            <person name="Woyke T."/>
            <person name="Bristow J."/>
            <person name="Eisen J.A."/>
            <person name="Markowitz V."/>
            <person name="Hugenholtz P."/>
            <person name="Kyrpides N.C."/>
            <person name="Klenk H.P."/>
        </authorList>
    </citation>
    <scope>NUCLEOTIDE SEQUENCE [LARGE SCALE GENOMIC DNA]</scope>
    <source>
        <strain evidence="13 14">DSM 12260</strain>
    </source>
</reference>
<organism evidence="13 14">
    <name type="scientific">Aminomonas paucivorans DSM 12260</name>
    <dbReference type="NCBI Taxonomy" id="584708"/>
    <lineage>
        <taxon>Bacteria</taxon>
        <taxon>Thermotogati</taxon>
        <taxon>Synergistota</taxon>
        <taxon>Synergistia</taxon>
        <taxon>Synergistales</taxon>
        <taxon>Synergistaceae</taxon>
        <taxon>Aminomonas</taxon>
    </lineage>
</organism>
<evidence type="ECO:0000256" key="4">
    <source>
        <dbReference type="ARBA" id="ARBA00022692"/>
    </source>
</evidence>
<proteinExistence type="inferred from homology"/>
<name>E3CWP6_9BACT</name>
<dbReference type="GO" id="GO:0016020">
    <property type="term" value="C:membrane"/>
    <property type="evidence" value="ECO:0007669"/>
    <property type="project" value="UniProtKB-SubCell"/>
</dbReference>
<dbReference type="AlphaFoldDB" id="E3CWP6"/>
<accession>E3CWP6</accession>
<evidence type="ECO:0000256" key="2">
    <source>
        <dbReference type="ARBA" id="ARBA00022448"/>
    </source>
</evidence>
<evidence type="ECO:0000256" key="3">
    <source>
        <dbReference type="ARBA" id="ARBA00022449"/>
    </source>
</evidence>
<dbReference type="OrthoDB" id="9772058at2"/>
<dbReference type="STRING" id="584708.Apau_0114"/>
<keyword evidence="4 11" id="KW-0812">Transmembrane</keyword>
<evidence type="ECO:0000256" key="6">
    <source>
        <dbReference type="ARBA" id="ARBA00023053"/>
    </source>
</evidence>
<dbReference type="EMBL" id="CM001022">
    <property type="protein sequence ID" value="EFQ22551.1"/>
    <property type="molecule type" value="Genomic_DNA"/>
</dbReference>
<feature type="transmembrane region" description="Helical" evidence="11">
    <location>
        <begin position="128"/>
        <end position="156"/>
    </location>
</feature>
<keyword evidence="2" id="KW-0813">Transport</keyword>
<keyword evidence="9" id="KW-0739">Sodium transport</keyword>
<feature type="transmembrane region" description="Helical" evidence="11">
    <location>
        <begin position="434"/>
        <end position="452"/>
    </location>
</feature>
<keyword evidence="3" id="KW-0050">Antiport</keyword>
<keyword evidence="5 11" id="KW-1133">Transmembrane helix</keyword>
<evidence type="ECO:0000313" key="13">
    <source>
        <dbReference type="EMBL" id="EFQ22551.1"/>
    </source>
</evidence>
<comment type="similarity">
    <text evidence="10">Belongs to the NhaD Na(+)/H(+) (TC 2.A.62) antiporter family.</text>
</comment>
<sequence length="453" mass="48622">MYALMPLLFVLGILGVAFEERLRVNKAATALGLCILLWGVLLVDATGIFGNHPNPVIARLIQGFPNFAALPFHDQVYQFTEFALTQHLGDVSGTLFFVLGSMAIINLVDTHGGFQALSGRLTARNQRKLLWTASGVAFFLSALLGNLATVIVMVAILRKLVPDRDTRLVHACMLVIAANAGGAWSPIGDVTTLLLWTGENLTAGHQVVHVLPSSLAMLLVPLALATFQLPQDAPVARTTPEADGRISRRARDVVLLTALLSLALVPVLQSVLELPAFMGVLLGLVVLWVYTDRLYWHCPEEEMQALRVGGSFSRVDMTTVLFFLGILMAVGALETAGQLGDLSKLLNAWFPRPETIAFVLGICSSFLDNVALVAGTMGMYPVAHTGAFAANGVFWTFLAYCAVTGGSLLIIGSASGVTVMGLEKIPFSYYLKRFSPLAFLGYLAGAGVFFLVN</sequence>
<evidence type="ECO:0000256" key="8">
    <source>
        <dbReference type="ARBA" id="ARBA00023136"/>
    </source>
</evidence>
<evidence type="ECO:0000313" key="14">
    <source>
        <dbReference type="Proteomes" id="UP000005096"/>
    </source>
</evidence>
<dbReference type="Pfam" id="PF03600">
    <property type="entry name" value="CitMHS"/>
    <property type="match status" value="1"/>
</dbReference>
<evidence type="ECO:0000256" key="11">
    <source>
        <dbReference type="SAM" id="Phobius"/>
    </source>
</evidence>
<keyword evidence="8 11" id="KW-0472">Membrane</keyword>
<comment type="subcellular location">
    <subcellularLocation>
        <location evidence="1">Membrane</location>
        <topology evidence="1">Multi-pass membrane protein</topology>
    </subcellularLocation>
</comment>
<keyword evidence="14" id="KW-1185">Reference proteome</keyword>